<gene>
    <name evidence="2" type="ORF">GQ55_5G541500</name>
</gene>
<evidence type="ECO:0008006" key="4">
    <source>
        <dbReference type="Google" id="ProtNLM"/>
    </source>
</evidence>
<accession>A0A2T7DTG2</accession>
<dbReference type="Proteomes" id="UP000244336">
    <property type="component" value="Chromosome 5"/>
</dbReference>
<dbReference type="PANTHER" id="PTHR34678">
    <property type="entry name" value="50S RIBOSOMAL PROTEIN 5, CHLOROPLASTIC"/>
    <property type="match status" value="1"/>
</dbReference>
<dbReference type="AlphaFoldDB" id="A0A2T7DTG2"/>
<dbReference type="OrthoDB" id="782293at2759"/>
<sequence>MAMALLLSPTVSFLSSPSAPRSPGLSAAAASVSYPAPRLQCKGLLFQQNPLNVTAPCASLAEKRLVLVHAATEGGEADAGQPEEPKPVTKIEEMPLESKQKMIMEQRVRMKLAKKLRQRRKRLVRKRRLRKKGRWPPSKMKKLKNV</sequence>
<dbReference type="CDD" id="cd23709">
    <property type="entry name" value="Psrp5_CTD"/>
    <property type="match status" value="1"/>
</dbReference>
<dbReference type="GO" id="GO:0009535">
    <property type="term" value="C:chloroplast thylakoid membrane"/>
    <property type="evidence" value="ECO:0007669"/>
    <property type="project" value="TreeGrafter"/>
</dbReference>
<protein>
    <recommendedName>
        <fullName evidence="4">50S ribosomal protein 5, chloroplastic</fullName>
    </recommendedName>
</protein>
<name>A0A2T7DTG2_9POAL</name>
<organism evidence="2 3">
    <name type="scientific">Panicum hallii var. hallii</name>
    <dbReference type="NCBI Taxonomy" id="1504633"/>
    <lineage>
        <taxon>Eukaryota</taxon>
        <taxon>Viridiplantae</taxon>
        <taxon>Streptophyta</taxon>
        <taxon>Embryophyta</taxon>
        <taxon>Tracheophyta</taxon>
        <taxon>Spermatophyta</taxon>
        <taxon>Magnoliopsida</taxon>
        <taxon>Liliopsida</taxon>
        <taxon>Poales</taxon>
        <taxon>Poaceae</taxon>
        <taxon>PACMAD clade</taxon>
        <taxon>Panicoideae</taxon>
        <taxon>Panicodae</taxon>
        <taxon>Paniceae</taxon>
        <taxon>Panicinae</taxon>
        <taxon>Panicum</taxon>
        <taxon>Panicum sect. Panicum</taxon>
    </lineage>
</organism>
<dbReference type="Gramene" id="PUZ58860">
    <property type="protein sequence ID" value="PUZ58860"/>
    <property type="gene ID" value="GQ55_5G541500"/>
</dbReference>
<dbReference type="InterPro" id="IPR040307">
    <property type="entry name" value="Ribosomal_cL37"/>
</dbReference>
<evidence type="ECO:0000256" key="1">
    <source>
        <dbReference type="SAM" id="MobiDB-lite"/>
    </source>
</evidence>
<proteinExistence type="predicted"/>
<dbReference type="STRING" id="1504633.A0A2T7DTG2"/>
<dbReference type="GO" id="GO:0032544">
    <property type="term" value="P:plastid translation"/>
    <property type="evidence" value="ECO:0007669"/>
    <property type="project" value="TreeGrafter"/>
</dbReference>
<evidence type="ECO:0000313" key="2">
    <source>
        <dbReference type="EMBL" id="PUZ58860.1"/>
    </source>
</evidence>
<dbReference type="PANTHER" id="PTHR34678:SF1">
    <property type="entry name" value="LARGE RIBOSOMAL SUBUNIT PROTEIN CL37"/>
    <property type="match status" value="1"/>
</dbReference>
<dbReference type="EMBL" id="CM009753">
    <property type="protein sequence ID" value="PUZ58860.1"/>
    <property type="molecule type" value="Genomic_DNA"/>
</dbReference>
<reference evidence="2 3" key="1">
    <citation type="submission" date="2018-04" db="EMBL/GenBank/DDBJ databases">
        <title>WGS assembly of Panicum hallii var. hallii HAL2.</title>
        <authorList>
            <person name="Lovell J."/>
            <person name="Jenkins J."/>
            <person name="Lowry D."/>
            <person name="Mamidi S."/>
            <person name="Sreedasyam A."/>
            <person name="Weng X."/>
            <person name="Barry K."/>
            <person name="Bonette J."/>
            <person name="Campitelli B."/>
            <person name="Daum C."/>
            <person name="Gordon S."/>
            <person name="Gould B."/>
            <person name="Lipzen A."/>
            <person name="MacQueen A."/>
            <person name="Palacio-Mejia J."/>
            <person name="Plott C."/>
            <person name="Shakirov E."/>
            <person name="Shu S."/>
            <person name="Yoshinaga Y."/>
            <person name="Zane M."/>
            <person name="Rokhsar D."/>
            <person name="Grimwood J."/>
            <person name="Schmutz J."/>
            <person name="Juenger T."/>
        </authorList>
    </citation>
    <scope>NUCLEOTIDE SEQUENCE [LARGE SCALE GENOMIC DNA]</scope>
    <source>
        <strain evidence="3">cv. HAL2</strain>
    </source>
</reference>
<keyword evidence="3" id="KW-1185">Reference proteome</keyword>
<evidence type="ECO:0000313" key="3">
    <source>
        <dbReference type="Proteomes" id="UP000244336"/>
    </source>
</evidence>
<feature type="region of interest" description="Disordered" evidence="1">
    <location>
        <begin position="115"/>
        <end position="146"/>
    </location>
</feature>